<organism evidence="8 9">
    <name type="scientific">Fibrisoma montanum</name>
    <dbReference type="NCBI Taxonomy" id="2305895"/>
    <lineage>
        <taxon>Bacteria</taxon>
        <taxon>Pseudomonadati</taxon>
        <taxon>Bacteroidota</taxon>
        <taxon>Cytophagia</taxon>
        <taxon>Cytophagales</taxon>
        <taxon>Spirosomataceae</taxon>
        <taxon>Fibrisoma</taxon>
    </lineage>
</organism>
<dbReference type="Pfam" id="PF02321">
    <property type="entry name" value="OEP"/>
    <property type="match status" value="2"/>
</dbReference>
<comment type="caution">
    <text evidence="8">The sequence shown here is derived from an EMBL/GenBank/DDBJ whole genome shotgun (WGS) entry which is preliminary data.</text>
</comment>
<evidence type="ECO:0000256" key="4">
    <source>
        <dbReference type="ARBA" id="ARBA00022452"/>
    </source>
</evidence>
<dbReference type="EMBL" id="QXED01000002">
    <property type="protein sequence ID" value="RIV25188.1"/>
    <property type="molecule type" value="Genomic_DNA"/>
</dbReference>
<dbReference type="InterPro" id="IPR051906">
    <property type="entry name" value="TolC-like"/>
</dbReference>
<protein>
    <submittedName>
        <fullName evidence="8">TolC family protein</fullName>
    </submittedName>
</protein>
<dbReference type="InterPro" id="IPR003423">
    <property type="entry name" value="OMP_efflux"/>
</dbReference>
<gene>
    <name evidence="8" type="ORF">DYU11_07700</name>
</gene>
<accession>A0A418MEG4</accession>
<keyword evidence="6" id="KW-0472">Membrane</keyword>
<dbReference type="GO" id="GO:0015562">
    <property type="term" value="F:efflux transmembrane transporter activity"/>
    <property type="evidence" value="ECO:0007669"/>
    <property type="project" value="InterPro"/>
</dbReference>
<dbReference type="GO" id="GO:0015288">
    <property type="term" value="F:porin activity"/>
    <property type="evidence" value="ECO:0007669"/>
    <property type="project" value="TreeGrafter"/>
</dbReference>
<dbReference type="SUPFAM" id="SSF56954">
    <property type="entry name" value="Outer membrane efflux proteins (OEP)"/>
    <property type="match status" value="1"/>
</dbReference>
<keyword evidence="5" id="KW-0812">Transmembrane</keyword>
<evidence type="ECO:0000256" key="5">
    <source>
        <dbReference type="ARBA" id="ARBA00022692"/>
    </source>
</evidence>
<evidence type="ECO:0000313" key="9">
    <source>
        <dbReference type="Proteomes" id="UP000283523"/>
    </source>
</evidence>
<evidence type="ECO:0000256" key="6">
    <source>
        <dbReference type="ARBA" id="ARBA00023136"/>
    </source>
</evidence>
<dbReference type="GO" id="GO:0009279">
    <property type="term" value="C:cell outer membrane"/>
    <property type="evidence" value="ECO:0007669"/>
    <property type="project" value="UniProtKB-SubCell"/>
</dbReference>
<keyword evidence="3" id="KW-0813">Transport</keyword>
<comment type="similarity">
    <text evidence="2">Belongs to the outer membrane factor (OMF) (TC 1.B.17) family.</text>
</comment>
<dbReference type="GO" id="GO:1990281">
    <property type="term" value="C:efflux pump complex"/>
    <property type="evidence" value="ECO:0007669"/>
    <property type="project" value="TreeGrafter"/>
</dbReference>
<proteinExistence type="inferred from homology"/>
<dbReference type="PANTHER" id="PTHR30026">
    <property type="entry name" value="OUTER MEMBRANE PROTEIN TOLC"/>
    <property type="match status" value="1"/>
</dbReference>
<evidence type="ECO:0000256" key="1">
    <source>
        <dbReference type="ARBA" id="ARBA00004442"/>
    </source>
</evidence>
<keyword evidence="7" id="KW-0998">Cell outer membrane</keyword>
<keyword evidence="4" id="KW-1134">Transmembrane beta strand</keyword>
<evidence type="ECO:0000256" key="2">
    <source>
        <dbReference type="ARBA" id="ARBA00007613"/>
    </source>
</evidence>
<dbReference type="AlphaFoldDB" id="A0A418MEG4"/>
<name>A0A418MEG4_9BACT</name>
<dbReference type="Proteomes" id="UP000283523">
    <property type="component" value="Unassembled WGS sequence"/>
</dbReference>
<evidence type="ECO:0000313" key="8">
    <source>
        <dbReference type="EMBL" id="RIV25188.1"/>
    </source>
</evidence>
<evidence type="ECO:0000256" key="3">
    <source>
        <dbReference type="ARBA" id="ARBA00022448"/>
    </source>
</evidence>
<reference evidence="8 9" key="1">
    <citation type="submission" date="2018-08" db="EMBL/GenBank/DDBJ databases">
        <title>Fibrisoma montanum sp. nov., isolated from Danxia mountain soil.</title>
        <authorList>
            <person name="Huang Y."/>
        </authorList>
    </citation>
    <scope>NUCLEOTIDE SEQUENCE [LARGE SCALE GENOMIC DNA]</scope>
    <source>
        <strain evidence="8 9">HYT19</strain>
    </source>
</reference>
<sequence>MTAWLLGAGLTVAVAQPAPNTSNRLSLEQCVDIAVKNNIQVRLGQLTIENTDLQLRQSRNNLLPTASFVANQSLSGGGRQIDPFTNAVIPQSTVNTSNYGLSGGFTIFNGFFLRNTVKQNDLALQASQKELAATQNTVALNVVQQYLNVLTGQEQLIVAQQQAAATQAQLDRTQRLVNAGSVPEANLFEVRAQLANDEVAIVNAQNQIDLAKLALLQAMNLPLGQPIDVVSVAVPDPSVAPYEATPQQIYEIALDNMPDVQGAELRVKSAVAGVQAARANFYPILSVNGNLNTLFTSTATRTTSIDTTNISLQPSGQFVILNNERLPVVSPIPRSTRAQVPYVDQLTNNLNRSATLSLRVPIVNGFQARNRVGVAKIQQLNAQLQAENIRLQLRQNIETAYTNMRASANRYRATQASVVSLERAFQVAESRLNAGAINATDYNVAKSNIDRARASLVQAKYDYVFRTKILDFYQNKPLSF</sequence>
<dbReference type="PANTHER" id="PTHR30026:SF20">
    <property type="entry name" value="OUTER MEMBRANE PROTEIN TOLC"/>
    <property type="match status" value="1"/>
</dbReference>
<comment type="subcellular location">
    <subcellularLocation>
        <location evidence="1">Cell outer membrane</location>
    </subcellularLocation>
</comment>
<dbReference type="Gene3D" id="1.20.1600.10">
    <property type="entry name" value="Outer membrane efflux proteins (OEP)"/>
    <property type="match status" value="1"/>
</dbReference>
<keyword evidence="9" id="KW-1185">Reference proteome</keyword>
<dbReference type="OrthoDB" id="9811587at2"/>
<evidence type="ECO:0000256" key="7">
    <source>
        <dbReference type="ARBA" id="ARBA00023237"/>
    </source>
</evidence>